<dbReference type="Gene3D" id="3.40.50.10320">
    <property type="entry name" value="LmbE-like"/>
    <property type="match status" value="1"/>
</dbReference>
<proteinExistence type="predicted"/>
<sequence>NSFTYWLRKIAPTQCFLPTSSDLHPDHKIVHEEFLISLFHAAGNIWPELGIQLANVPYIHEMGVYCDFPEPPKVRMKAPDSFLEKKLDAILAFKSQTQIGSLIDIVRKSGPYEYLRELNFNLYNPAAYYNMFEKKHHIPFVG</sequence>
<feature type="non-terminal residue" evidence="1">
    <location>
        <position position="1"/>
    </location>
</feature>
<comment type="caution">
    <text evidence="1">The sequence shown here is derived from an EMBL/GenBank/DDBJ whole genome shotgun (WGS) entry which is preliminary data.</text>
</comment>
<gene>
    <name evidence="1" type="ORF">S03H2_24629</name>
</gene>
<name>X1F5Q2_9ZZZZ</name>
<organism evidence="1">
    <name type="scientific">marine sediment metagenome</name>
    <dbReference type="NCBI Taxonomy" id="412755"/>
    <lineage>
        <taxon>unclassified sequences</taxon>
        <taxon>metagenomes</taxon>
        <taxon>ecological metagenomes</taxon>
    </lineage>
</organism>
<dbReference type="SUPFAM" id="SSF102588">
    <property type="entry name" value="LmbE-like"/>
    <property type="match status" value="1"/>
</dbReference>
<reference evidence="1" key="1">
    <citation type="journal article" date="2014" name="Front. Microbiol.">
        <title>High frequency of phylogenetically diverse reductive dehalogenase-homologous genes in deep subseafloor sedimentary metagenomes.</title>
        <authorList>
            <person name="Kawai M."/>
            <person name="Futagami T."/>
            <person name="Toyoda A."/>
            <person name="Takaki Y."/>
            <person name="Nishi S."/>
            <person name="Hori S."/>
            <person name="Arai W."/>
            <person name="Tsubouchi T."/>
            <person name="Morono Y."/>
            <person name="Uchiyama I."/>
            <person name="Ito T."/>
            <person name="Fujiyama A."/>
            <person name="Inagaki F."/>
            <person name="Takami H."/>
        </authorList>
    </citation>
    <scope>NUCLEOTIDE SEQUENCE</scope>
    <source>
        <strain evidence="1">Expedition CK06-06</strain>
    </source>
</reference>
<dbReference type="AlphaFoldDB" id="X1F5Q2"/>
<protein>
    <recommendedName>
        <fullName evidence="2">GlcNAc-PI de-N-acetylase</fullName>
    </recommendedName>
</protein>
<dbReference type="InterPro" id="IPR024078">
    <property type="entry name" value="LmbE-like_dom_sf"/>
</dbReference>
<evidence type="ECO:0000313" key="1">
    <source>
        <dbReference type="EMBL" id="GAH40272.1"/>
    </source>
</evidence>
<evidence type="ECO:0008006" key="2">
    <source>
        <dbReference type="Google" id="ProtNLM"/>
    </source>
</evidence>
<accession>X1F5Q2</accession>
<dbReference type="EMBL" id="BARU01013736">
    <property type="protein sequence ID" value="GAH40272.1"/>
    <property type="molecule type" value="Genomic_DNA"/>
</dbReference>